<feature type="compositionally biased region" description="Basic residues" evidence="1">
    <location>
        <begin position="26"/>
        <end position="38"/>
    </location>
</feature>
<dbReference type="Proteomes" id="UP000046393">
    <property type="component" value="Unplaced"/>
</dbReference>
<reference evidence="3" key="1">
    <citation type="submission" date="2017-02" db="UniProtKB">
        <authorList>
            <consortium name="WormBaseParasite"/>
        </authorList>
    </citation>
    <scope>IDENTIFICATION</scope>
</reference>
<feature type="compositionally biased region" description="Polar residues" evidence="1">
    <location>
        <begin position="1"/>
        <end position="25"/>
    </location>
</feature>
<keyword evidence="2" id="KW-1185">Reference proteome</keyword>
<dbReference type="WBParaSite" id="SMUV_0000995501-mRNA-1">
    <property type="protein sequence ID" value="SMUV_0000995501-mRNA-1"/>
    <property type="gene ID" value="SMUV_0000995501"/>
</dbReference>
<name>A0A0N5AYB8_9BILA</name>
<sequence length="277" mass="31293">MVSTYQPQNDYSTYGQNETMPLVQSSKRRRRRRPRKGKETKLNSTSSAAANDVEIERKESKEVATEADLGPQKDRQSSESYDISSSEALITKNNDSSNLRLLNDDIALLTIGGSCPELFGLQAQNISNTDEKLDHLDLKNTDSKKSPSPSNLLYGVNSSKKPKSTTVTTQRSQRFSYQNRFYKPPNKAVIQMATFNPDYNTTSSSVVTKTNKNGFVQDCFEGLNVRFNNFDDCEELTLSDTEDPAPPKMRQFPWILDKNLRQYTNLNGPERICCALM</sequence>
<dbReference type="AlphaFoldDB" id="A0A0N5AYB8"/>
<protein>
    <submittedName>
        <fullName evidence="3">Uncharacterized protein</fullName>
    </submittedName>
</protein>
<feature type="compositionally biased region" description="Basic and acidic residues" evidence="1">
    <location>
        <begin position="54"/>
        <end position="64"/>
    </location>
</feature>
<evidence type="ECO:0000256" key="1">
    <source>
        <dbReference type="SAM" id="MobiDB-lite"/>
    </source>
</evidence>
<feature type="region of interest" description="Disordered" evidence="1">
    <location>
        <begin position="1"/>
        <end position="86"/>
    </location>
</feature>
<accession>A0A0N5AYB8</accession>
<feature type="region of interest" description="Disordered" evidence="1">
    <location>
        <begin position="138"/>
        <end position="166"/>
    </location>
</feature>
<organism evidence="2 3">
    <name type="scientific">Syphacia muris</name>
    <dbReference type="NCBI Taxonomy" id="451379"/>
    <lineage>
        <taxon>Eukaryota</taxon>
        <taxon>Metazoa</taxon>
        <taxon>Ecdysozoa</taxon>
        <taxon>Nematoda</taxon>
        <taxon>Chromadorea</taxon>
        <taxon>Rhabditida</taxon>
        <taxon>Spirurina</taxon>
        <taxon>Oxyuridomorpha</taxon>
        <taxon>Oxyuroidea</taxon>
        <taxon>Oxyuridae</taxon>
        <taxon>Syphacia</taxon>
    </lineage>
</organism>
<proteinExistence type="predicted"/>
<evidence type="ECO:0000313" key="2">
    <source>
        <dbReference type="Proteomes" id="UP000046393"/>
    </source>
</evidence>
<evidence type="ECO:0000313" key="3">
    <source>
        <dbReference type="WBParaSite" id="SMUV_0000995501-mRNA-1"/>
    </source>
</evidence>